<evidence type="ECO:0000313" key="4">
    <source>
        <dbReference type="EMBL" id="TCP70709.1"/>
    </source>
</evidence>
<name>A0A4R2S2X4_9BACL</name>
<dbReference type="PANTHER" id="PTHR43048:SF3">
    <property type="entry name" value="METHYLMALONYL-COA EPIMERASE, MITOCHONDRIAL"/>
    <property type="match status" value="1"/>
</dbReference>
<feature type="domain" description="VOC" evidence="3">
    <location>
        <begin position="5"/>
        <end position="133"/>
    </location>
</feature>
<accession>A0A4R2S2X4</accession>
<dbReference type="CDD" id="cd07249">
    <property type="entry name" value="MMCE"/>
    <property type="match status" value="1"/>
</dbReference>
<reference evidence="4 5" key="1">
    <citation type="submission" date="2019-03" db="EMBL/GenBank/DDBJ databases">
        <title>Genomic Encyclopedia of Type Strains, Phase IV (KMG-IV): sequencing the most valuable type-strain genomes for metagenomic binning, comparative biology and taxonomic classification.</title>
        <authorList>
            <person name="Goeker M."/>
        </authorList>
    </citation>
    <scope>NUCLEOTIDE SEQUENCE [LARGE SCALE GENOMIC DNA]</scope>
    <source>
        <strain evidence="4 5">DSM 46831</strain>
    </source>
</reference>
<sequence length="139" mass="15599">MKPKKISHIGIAVRSLEESIPFYEQQLGLPLTSIEVVESEQVKVAFFDIGESRIELLEPTSSSSAIAKFIEKRGEGLHHLALEVEDIRTCLQNLREQGTRLIHEEPKAGAHQMQIAFLHPKSTHGTLMELCQQTLAETE</sequence>
<evidence type="ECO:0000256" key="1">
    <source>
        <dbReference type="ARBA" id="ARBA00009308"/>
    </source>
</evidence>
<comment type="similarity">
    <text evidence="1">Belongs to the methylmalonyl-CoA epimerase family.</text>
</comment>
<dbReference type="PANTHER" id="PTHR43048">
    <property type="entry name" value="METHYLMALONYL-COA EPIMERASE"/>
    <property type="match status" value="1"/>
</dbReference>
<dbReference type="OrthoDB" id="9788468at2"/>
<dbReference type="GO" id="GO:0046491">
    <property type="term" value="P:L-methylmalonyl-CoA metabolic process"/>
    <property type="evidence" value="ECO:0007669"/>
    <property type="project" value="TreeGrafter"/>
</dbReference>
<dbReference type="GO" id="GO:0046872">
    <property type="term" value="F:metal ion binding"/>
    <property type="evidence" value="ECO:0007669"/>
    <property type="project" value="UniProtKB-KW"/>
</dbReference>
<keyword evidence="5" id="KW-1185">Reference proteome</keyword>
<dbReference type="PROSITE" id="PS51819">
    <property type="entry name" value="VOC"/>
    <property type="match status" value="1"/>
</dbReference>
<dbReference type="Gene3D" id="3.10.180.10">
    <property type="entry name" value="2,3-Dihydroxybiphenyl 1,2-Dioxygenase, domain 1"/>
    <property type="match status" value="1"/>
</dbReference>
<dbReference type="Pfam" id="PF13669">
    <property type="entry name" value="Glyoxalase_4"/>
    <property type="match status" value="1"/>
</dbReference>
<dbReference type="InterPro" id="IPR051785">
    <property type="entry name" value="MMCE/EMCE_epimerase"/>
</dbReference>
<evidence type="ECO:0000313" key="5">
    <source>
        <dbReference type="Proteomes" id="UP000294746"/>
    </source>
</evidence>
<dbReference type="AlphaFoldDB" id="A0A4R2S2X4"/>
<organism evidence="4 5">
    <name type="scientific">Baia soyae</name>
    <dbReference type="NCBI Taxonomy" id="1544746"/>
    <lineage>
        <taxon>Bacteria</taxon>
        <taxon>Bacillati</taxon>
        <taxon>Bacillota</taxon>
        <taxon>Bacilli</taxon>
        <taxon>Bacillales</taxon>
        <taxon>Thermoactinomycetaceae</taxon>
        <taxon>Baia</taxon>
    </lineage>
</organism>
<dbReference type="NCBIfam" id="TIGR03081">
    <property type="entry name" value="metmalonyl_epim"/>
    <property type="match status" value="1"/>
</dbReference>
<dbReference type="SUPFAM" id="SSF54593">
    <property type="entry name" value="Glyoxalase/Bleomycin resistance protein/Dihydroxybiphenyl dioxygenase"/>
    <property type="match status" value="1"/>
</dbReference>
<comment type="caution">
    <text evidence="4">The sequence shown here is derived from an EMBL/GenBank/DDBJ whole genome shotgun (WGS) entry which is preliminary data.</text>
</comment>
<evidence type="ECO:0000259" key="3">
    <source>
        <dbReference type="PROSITE" id="PS51819"/>
    </source>
</evidence>
<dbReference type="RefSeq" id="WP_131847340.1">
    <property type="nucleotide sequence ID" value="NZ_SLXV01000001.1"/>
</dbReference>
<dbReference type="InterPro" id="IPR029068">
    <property type="entry name" value="Glyas_Bleomycin-R_OHBP_Dase"/>
</dbReference>
<dbReference type="InterPro" id="IPR037523">
    <property type="entry name" value="VOC_core"/>
</dbReference>
<proteinExistence type="inferred from homology"/>
<evidence type="ECO:0000256" key="2">
    <source>
        <dbReference type="ARBA" id="ARBA00022723"/>
    </source>
</evidence>
<protein>
    <submittedName>
        <fullName evidence="4">Methylmalonyl-CoA epimerase</fullName>
    </submittedName>
</protein>
<dbReference type="Proteomes" id="UP000294746">
    <property type="component" value="Unassembled WGS sequence"/>
</dbReference>
<keyword evidence="2" id="KW-0479">Metal-binding</keyword>
<dbReference type="InterPro" id="IPR017515">
    <property type="entry name" value="MeMalonyl-CoA_epimerase"/>
</dbReference>
<gene>
    <name evidence="4" type="ORF">EDD57_101152</name>
</gene>
<dbReference type="EMBL" id="SLXV01000001">
    <property type="protein sequence ID" value="TCP70709.1"/>
    <property type="molecule type" value="Genomic_DNA"/>
</dbReference>
<dbReference type="GO" id="GO:0004493">
    <property type="term" value="F:methylmalonyl-CoA epimerase activity"/>
    <property type="evidence" value="ECO:0007669"/>
    <property type="project" value="TreeGrafter"/>
</dbReference>